<dbReference type="EMBL" id="JYDO01000029">
    <property type="protein sequence ID" value="KRZ76329.1"/>
    <property type="molecule type" value="Genomic_DNA"/>
</dbReference>
<keyword evidence="10" id="KW-1133">Transmembrane helix</keyword>
<dbReference type="SUPFAM" id="SSF57850">
    <property type="entry name" value="RING/U-box"/>
    <property type="match status" value="2"/>
</dbReference>
<evidence type="ECO:0000256" key="5">
    <source>
        <dbReference type="ARBA" id="ARBA00022771"/>
    </source>
</evidence>
<dbReference type="SMART" id="SM00290">
    <property type="entry name" value="ZnF_UBP"/>
    <property type="match status" value="1"/>
</dbReference>
<evidence type="ECO:0000256" key="8">
    <source>
        <dbReference type="SAM" id="Coils"/>
    </source>
</evidence>
<dbReference type="InterPro" id="IPR047243">
    <property type="entry name" value="RING-H2_BRAP2"/>
</dbReference>
<dbReference type="InterPro" id="IPR011422">
    <property type="entry name" value="BRAP2/ETP1_RRM"/>
</dbReference>
<keyword evidence="3" id="KW-0597">Phosphoprotein</keyword>
<evidence type="ECO:0000256" key="3">
    <source>
        <dbReference type="ARBA" id="ARBA00022553"/>
    </source>
</evidence>
<feature type="transmembrane region" description="Helical" evidence="10">
    <location>
        <begin position="16"/>
        <end position="36"/>
    </location>
</feature>
<comment type="subcellular location">
    <subcellularLocation>
        <location evidence="1">Cytoplasm</location>
    </subcellularLocation>
</comment>
<proteinExistence type="predicted"/>
<reference evidence="13 14" key="1">
    <citation type="submission" date="2015-01" db="EMBL/GenBank/DDBJ databases">
        <title>Evolution of Trichinella species and genotypes.</title>
        <authorList>
            <person name="Korhonen P.K."/>
            <person name="Edoardo P."/>
            <person name="Giuseppe L.R."/>
            <person name="Gasser R.B."/>
        </authorList>
    </citation>
    <scope>NUCLEOTIDE SEQUENCE [LARGE SCALE GENOMIC DNA]</scope>
    <source>
        <strain evidence="13">ISS1980</strain>
    </source>
</reference>
<dbReference type="OrthoDB" id="273556at2759"/>
<feature type="domain" description="UBP-type" evidence="12">
    <location>
        <begin position="359"/>
        <end position="451"/>
    </location>
</feature>
<feature type="region of interest" description="Disordered" evidence="9">
    <location>
        <begin position="627"/>
        <end position="650"/>
    </location>
</feature>
<feature type="coiled-coil region" evidence="8">
    <location>
        <begin position="556"/>
        <end position="594"/>
    </location>
</feature>
<keyword evidence="10" id="KW-0812">Transmembrane</keyword>
<feature type="non-terminal residue" evidence="13">
    <location>
        <position position="1"/>
    </location>
</feature>
<dbReference type="CDD" id="cd16457">
    <property type="entry name" value="RING-H2_BRAP2"/>
    <property type="match status" value="1"/>
</dbReference>
<dbReference type="GO" id="GO:0005737">
    <property type="term" value="C:cytoplasm"/>
    <property type="evidence" value="ECO:0007669"/>
    <property type="project" value="UniProtKB-SubCell"/>
</dbReference>
<dbReference type="InterPro" id="IPR013083">
    <property type="entry name" value="Znf_RING/FYVE/PHD"/>
</dbReference>
<keyword evidence="5 7" id="KW-0863">Zinc-finger</keyword>
<dbReference type="AlphaFoldDB" id="A0A0V1MX35"/>
<feature type="compositionally biased region" description="Polar residues" evidence="9">
    <location>
        <begin position="50"/>
        <end position="62"/>
    </location>
</feature>
<organism evidence="13 14">
    <name type="scientific">Trichinella papuae</name>
    <dbReference type="NCBI Taxonomy" id="268474"/>
    <lineage>
        <taxon>Eukaryota</taxon>
        <taxon>Metazoa</taxon>
        <taxon>Ecdysozoa</taxon>
        <taxon>Nematoda</taxon>
        <taxon>Enoplea</taxon>
        <taxon>Dorylaimia</taxon>
        <taxon>Trichinellida</taxon>
        <taxon>Trichinellidae</taxon>
        <taxon>Trichinella</taxon>
    </lineage>
</organism>
<evidence type="ECO:0000256" key="9">
    <source>
        <dbReference type="SAM" id="MobiDB-lite"/>
    </source>
</evidence>
<dbReference type="Pfam" id="PF07576">
    <property type="entry name" value="BRAP2"/>
    <property type="match status" value="1"/>
</dbReference>
<keyword evidence="6" id="KW-0862">Zinc</keyword>
<evidence type="ECO:0000256" key="10">
    <source>
        <dbReference type="SAM" id="Phobius"/>
    </source>
</evidence>
<name>A0A0V1MX35_9BILA</name>
<feature type="region of interest" description="Disordered" evidence="9">
    <location>
        <begin position="44"/>
        <end position="64"/>
    </location>
</feature>
<evidence type="ECO:0000313" key="13">
    <source>
        <dbReference type="EMBL" id="KRZ76329.1"/>
    </source>
</evidence>
<dbReference type="PANTHER" id="PTHR24007">
    <property type="entry name" value="BRCA1-ASSOCIATED PROTEIN"/>
    <property type="match status" value="1"/>
</dbReference>
<accession>A0A0V1MX35</accession>
<dbReference type="FunFam" id="3.30.40.10:FF:000206">
    <property type="entry name" value="BRCA1-associated protein isoform X1"/>
    <property type="match status" value="1"/>
</dbReference>
<dbReference type="Pfam" id="PF13639">
    <property type="entry name" value="zf-RING_2"/>
    <property type="match status" value="1"/>
</dbReference>
<dbReference type="Pfam" id="PF02148">
    <property type="entry name" value="zf-UBP"/>
    <property type="match status" value="1"/>
</dbReference>
<evidence type="ECO:0000256" key="2">
    <source>
        <dbReference type="ARBA" id="ARBA00022490"/>
    </source>
</evidence>
<keyword evidence="2" id="KW-0963">Cytoplasm</keyword>
<dbReference type="GO" id="GO:0007265">
    <property type="term" value="P:Ras protein signal transduction"/>
    <property type="evidence" value="ECO:0007669"/>
    <property type="project" value="TreeGrafter"/>
</dbReference>
<keyword evidence="8" id="KW-0175">Coiled coil</keyword>
<evidence type="ECO:0000313" key="14">
    <source>
        <dbReference type="Proteomes" id="UP000054843"/>
    </source>
</evidence>
<keyword evidence="10" id="KW-0472">Membrane</keyword>
<dbReference type="GO" id="GO:0008270">
    <property type="term" value="F:zinc ion binding"/>
    <property type="evidence" value="ECO:0007669"/>
    <property type="project" value="UniProtKB-KW"/>
</dbReference>
<evidence type="ECO:0000259" key="12">
    <source>
        <dbReference type="PROSITE" id="PS50271"/>
    </source>
</evidence>
<dbReference type="PROSITE" id="PS50089">
    <property type="entry name" value="ZF_RING_2"/>
    <property type="match status" value="1"/>
</dbReference>
<keyword evidence="14" id="KW-1185">Reference proteome</keyword>
<feature type="coiled-coil region" evidence="8">
    <location>
        <begin position="493"/>
        <end position="527"/>
    </location>
</feature>
<evidence type="ECO:0000256" key="4">
    <source>
        <dbReference type="ARBA" id="ARBA00022723"/>
    </source>
</evidence>
<dbReference type="PANTHER" id="PTHR24007:SF7">
    <property type="entry name" value="BRCA1-ASSOCIATED PROTEIN"/>
    <property type="match status" value="1"/>
</dbReference>
<dbReference type="Proteomes" id="UP000054843">
    <property type="component" value="Unassembled WGS sequence"/>
</dbReference>
<evidence type="ECO:0000256" key="6">
    <source>
        <dbReference type="ARBA" id="ARBA00022833"/>
    </source>
</evidence>
<evidence type="ECO:0000256" key="7">
    <source>
        <dbReference type="PROSITE-ProRule" id="PRU00502"/>
    </source>
</evidence>
<gene>
    <name evidence="13" type="primary">BRAP</name>
    <name evidence="13" type="ORF">T10_7518</name>
</gene>
<evidence type="ECO:0000259" key="11">
    <source>
        <dbReference type="PROSITE" id="PS50089"/>
    </source>
</evidence>
<feature type="domain" description="RING-type" evidence="11">
    <location>
        <begin position="322"/>
        <end position="362"/>
    </location>
</feature>
<dbReference type="InterPro" id="IPR001841">
    <property type="entry name" value="Znf_RING"/>
</dbReference>
<feature type="compositionally biased region" description="Polar residues" evidence="9">
    <location>
        <begin position="629"/>
        <end position="639"/>
    </location>
</feature>
<keyword evidence="4" id="KW-0479">Metal-binding</keyword>
<dbReference type="GO" id="GO:0008139">
    <property type="term" value="F:nuclear localization sequence binding"/>
    <property type="evidence" value="ECO:0007669"/>
    <property type="project" value="UniProtKB-ARBA"/>
</dbReference>
<dbReference type="InterPro" id="IPR001607">
    <property type="entry name" value="Znf_UBP"/>
</dbReference>
<dbReference type="SMART" id="SM00184">
    <property type="entry name" value="RING"/>
    <property type="match status" value="1"/>
</dbReference>
<dbReference type="STRING" id="268474.A0A0V1MX35"/>
<dbReference type="GO" id="GO:0061630">
    <property type="term" value="F:ubiquitin protein ligase activity"/>
    <property type="evidence" value="ECO:0007669"/>
    <property type="project" value="TreeGrafter"/>
</dbReference>
<evidence type="ECO:0000256" key="1">
    <source>
        <dbReference type="ARBA" id="ARBA00004496"/>
    </source>
</evidence>
<sequence>LASCQRCVFVVTSSSILVSDCLIKYILIVCCFIVAMPSGKRETERKGNALVNTGPSPNSDGRANNLVEEADEPARGSGPLHCIGPESGASSKLNCYKDDSKVAFFMPITPILVRIEVHDDSIFLNWQDSESEVMSSKSNQASVAENAEVCGRRSYHSLSIEFYKSCSNASLPLPDNDSADKQEVFESIPFSCGNPFIESTKGILHIYKPNESSTASPGQILCMLCVPTTLSSHNLLQFLSPFCSAIKQIRIIRDGTPDAYMVLIYFKDAELCMEFYELLNGSPFNSIEPDICHLVFVARVEVLKSSNGGNWPVDGYTELPTCPVCLERMDESVNGILTVLCNHSFHATCLSQWSDSTCPVCRYYQTPEPVRNQKCATCGKSDDLWICLICGNIGCGRYVEGHAIKHFEETQHTFSLEVGGQRVWDYAGDNYVHRLIQGKSDGKLIQFDRAVHSLDDIQNEEKIEAVTLEYTYLLTSQLDSQRKFFEEKLANVEKLACVQIDTLEDELKRLLKECQKLKSDLHSSTTDKCQLEKKNRILASKYENALKQLGDEKQMNKCMLQNQDEYKSTIDDLKEKLSKITKEKDQEIAELQEQVHDLLVHVEAKTKLTEATSAVVEELQEGRIFVGPSNISTNQNPAASSRKSNRRRRN</sequence>
<protein>
    <submittedName>
        <fullName evidence="13">BRCA1-associated protein</fullName>
    </submittedName>
</protein>
<comment type="caution">
    <text evidence="13">The sequence shown here is derived from an EMBL/GenBank/DDBJ whole genome shotgun (WGS) entry which is preliminary data.</text>
</comment>
<dbReference type="PROSITE" id="PS50271">
    <property type="entry name" value="ZF_UBP"/>
    <property type="match status" value="1"/>
</dbReference>
<dbReference type="Gene3D" id="3.30.40.10">
    <property type="entry name" value="Zinc/RING finger domain, C3HC4 (zinc finger)"/>
    <property type="match status" value="2"/>
</dbReference>
<dbReference type="GO" id="GO:0016567">
    <property type="term" value="P:protein ubiquitination"/>
    <property type="evidence" value="ECO:0007669"/>
    <property type="project" value="TreeGrafter"/>
</dbReference>